<dbReference type="Proteomes" id="UP001164746">
    <property type="component" value="Chromosome 14"/>
</dbReference>
<dbReference type="Gene3D" id="3.40.50.1820">
    <property type="entry name" value="alpha/beta hydrolase"/>
    <property type="match status" value="1"/>
</dbReference>
<keyword evidence="1" id="KW-0472">Membrane</keyword>
<keyword evidence="3" id="KW-1185">Reference proteome</keyword>
<evidence type="ECO:0000256" key="1">
    <source>
        <dbReference type="SAM" id="Phobius"/>
    </source>
</evidence>
<evidence type="ECO:0000313" key="3">
    <source>
        <dbReference type="Proteomes" id="UP001164746"/>
    </source>
</evidence>
<evidence type="ECO:0000313" key="2">
    <source>
        <dbReference type="EMBL" id="WAR26896.1"/>
    </source>
</evidence>
<feature type="transmembrane region" description="Helical" evidence="1">
    <location>
        <begin position="17"/>
        <end position="37"/>
    </location>
</feature>
<keyword evidence="1" id="KW-0812">Transmembrane</keyword>
<dbReference type="InterPro" id="IPR029058">
    <property type="entry name" value="AB_hydrolase_fold"/>
</dbReference>
<name>A0ABY7G1E6_MYAAR</name>
<sequence length="103" mass="11556">MIASLGTREYNQLVTEMGYQTIAWIVVVTAATILGRMKSQFSKIIMLDMLGYGFSDKPLDHDYLITEQADIHEALLTSLSISRAHREGERVSERVFGGGYGER</sequence>
<reference evidence="2" key="1">
    <citation type="submission" date="2022-11" db="EMBL/GenBank/DDBJ databases">
        <title>Centuries of genome instability and evolution in soft-shell clam transmissible cancer (bioRxiv).</title>
        <authorList>
            <person name="Hart S.F.M."/>
            <person name="Yonemitsu M.A."/>
            <person name="Giersch R.M."/>
            <person name="Beal B.F."/>
            <person name="Arriagada G."/>
            <person name="Davis B.W."/>
            <person name="Ostrander E.A."/>
            <person name="Goff S.P."/>
            <person name="Metzger M.J."/>
        </authorList>
    </citation>
    <scope>NUCLEOTIDE SEQUENCE</scope>
    <source>
        <strain evidence="2">MELC-2E11</strain>
        <tissue evidence="2">Siphon/mantle</tissue>
    </source>
</reference>
<protein>
    <submittedName>
        <fullName evidence="2">MEST-like protein</fullName>
    </submittedName>
</protein>
<gene>
    <name evidence="2" type="ORF">MAR_012600</name>
</gene>
<proteinExistence type="predicted"/>
<keyword evidence="1" id="KW-1133">Transmembrane helix</keyword>
<dbReference type="EMBL" id="CP111025">
    <property type="protein sequence ID" value="WAR26896.1"/>
    <property type="molecule type" value="Genomic_DNA"/>
</dbReference>
<dbReference type="SUPFAM" id="SSF53474">
    <property type="entry name" value="alpha/beta-Hydrolases"/>
    <property type="match status" value="1"/>
</dbReference>
<organism evidence="2 3">
    <name type="scientific">Mya arenaria</name>
    <name type="common">Soft-shell clam</name>
    <dbReference type="NCBI Taxonomy" id="6604"/>
    <lineage>
        <taxon>Eukaryota</taxon>
        <taxon>Metazoa</taxon>
        <taxon>Spiralia</taxon>
        <taxon>Lophotrochozoa</taxon>
        <taxon>Mollusca</taxon>
        <taxon>Bivalvia</taxon>
        <taxon>Autobranchia</taxon>
        <taxon>Heteroconchia</taxon>
        <taxon>Euheterodonta</taxon>
        <taxon>Imparidentia</taxon>
        <taxon>Neoheterodontei</taxon>
        <taxon>Myida</taxon>
        <taxon>Myoidea</taxon>
        <taxon>Myidae</taxon>
        <taxon>Mya</taxon>
    </lineage>
</organism>
<accession>A0ABY7G1E6</accession>